<accession>A0ABP7MHK5</accession>
<dbReference type="Proteomes" id="UP001501727">
    <property type="component" value="Unassembled WGS sequence"/>
</dbReference>
<proteinExistence type="inferred from homology"/>
<dbReference type="PRINTS" id="PR00081">
    <property type="entry name" value="GDHRDH"/>
</dbReference>
<comment type="caution">
    <text evidence="3">The sequence shown here is derived from an EMBL/GenBank/DDBJ whole genome shotgun (WGS) entry which is preliminary data.</text>
</comment>
<dbReference type="NCBIfam" id="NF009931">
    <property type="entry name" value="PRK13394.1"/>
    <property type="match status" value="1"/>
</dbReference>
<dbReference type="SUPFAM" id="SSF51735">
    <property type="entry name" value="NAD(P)-binding Rossmann-fold domains"/>
    <property type="match status" value="1"/>
</dbReference>
<dbReference type="PANTHER" id="PTHR42879">
    <property type="entry name" value="3-OXOACYL-(ACYL-CARRIER-PROTEIN) REDUCTASE"/>
    <property type="match status" value="1"/>
</dbReference>
<dbReference type="Gene3D" id="3.40.50.720">
    <property type="entry name" value="NAD(P)-binding Rossmann-like Domain"/>
    <property type="match status" value="1"/>
</dbReference>
<dbReference type="EMBL" id="BAAAZU010000006">
    <property type="protein sequence ID" value="GAA3921250.1"/>
    <property type="molecule type" value="Genomic_DNA"/>
</dbReference>
<evidence type="ECO:0000256" key="2">
    <source>
        <dbReference type="RuleBase" id="RU000363"/>
    </source>
</evidence>
<dbReference type="InterPro" id="IPR020904">
    <property type="entry name" value="Sc_DH/Rdtase_CS"/>
</dbReference>
<dbReference type="PANTHER" id="PTHR42879:SF2">
    <property type="entry name" value="3-OXOACYL-[ACYL-CARRIER-PROTEIN] REDUCTASE FABG"/>
    <property type="match status" value="1"/>
</dbReference>
<name>A0ABP7MHK5_9GAMM</name>
<dbReference type="PRINTS" id="PR00080">
    <property type="entry name" value="SDRFAMILY"/>
</dbReference>
<gene>
    <name evidence="3" type="ORF">GCM10022229_13670</name>
</gene>
<dbReference type="InterPro" id="IPR011294">
    <property type="entry name" value="3-OHbutyrate_DH"/>
</dbReference>
<dbReference type="InterPro" id="IPR036291">
    <property type="entry name" value="NAD(P)-bd_dom_sf"/>
</dbReference>
<evidence type="ECO:0000313" key="4">
    <source>
        <dbReference type="Proteomes" id="UP001501727"/>
    </source>
</evidence>
<dbReference type="NCBIfam" id="TIGR01963">
    <property type="entry name" value="PHB_DH"/>
    <property type="match status" value="1"/>
</dbReference>
<dbReference type="NCBIfam" id="NF009093">
    <property type="entry name" value="PRK12429.1"/>
    <property type="match status" value="1"/>
</dbReference>
<protein>
    <submittedName>
        <fullName evidence="3">3-hydroxybutyrate dehydrogenase</fullName>
    </submittedName>
</protein>
<dbReference type="InterPro" id="IPR002347">
    <property type="entry name" value="SDR_fam"/>
</dbReference>
<dbReference type="InterPro" id="IPR050259">
    <property type="entry name" value="SDR"/>
</dbReference>
<organism evidence="3 4">
    <name type="scientific">Luteimonas lutimaris</name>
    <dbReference type="NCBI Taxonomy" id="698645"/>
    <lineage>
        <taxon>Bacteria</taxon>
        <taxon>Pseudomonadati</taxon>
        <taxon>Pseudomonadota</taxon>
        <taxon>Gammaproteobacteria</taxon>
        <taxon>Lysobacterales</taxon>
        <taxon>Lysobacteraceae</taxon>
        <taxon>Luteimonas</taxon>
    </lineage>
</organism>
<dbReference type="PROSITE" id="PS00061">
    <property type="entry name" value="ADH_SHORT"/>
    <property type="match status" value="1"/>
</dbReference>
<dbReference type="Pfam" id="PF00106">
    <property type="entry name" value="adh_short"/>
    <property type="match status" value="1"/>
</dbReference>
<evidence type="ECO:0000313" key="3">
    <source>
        <dbReference type="EMBL" id="GAA3921250.1"/>
    </source>
</evidence>
<sequence>MPQPPAAGDDVPVSRKEPSMNRLDNKVCLVTGAASGLGKRIAEVYAAQGGKVVVADLRLDAAEAAAHAIRERGGDALAVAMDVTDEGQVVDGVAKAIAHYGKVDVLVSNAGIQIVNRVTDFAFADWKKMLAIHLDGAFLTTRECMKDMLARGEGGAVIYMGSVHSHLASKLKAPYVTAKHGLLGLCRTVAKEGGEHGIRANVICPGFVRTPLVEKQIPEQAKELGISEDEVVKNVMLKDTVDGEFTTVDDVANVALTLAAFETNALTGQSLVVSHGWFMQ</sequence>
<keyword evidence="4" id="KW-1185">Reference proteome</keyword>
<comment type="similarity">
    <text evidence="1 2">Belongs to the short-chain dehydrogenases/reductases (SDR) family.</text>
</comment>
<reference evidence="4" key="1">
    <citation type="journal article" date="2019" name="Int. J. Syst. Evol. Microbiol.">
        <title>The Global Catalogue of Microorganisms (GCM) 10K type strain sequencing project: providing services to taxonomists for standard genome sequencing and annotation.</title>
        <authorList>
            <consortium name="The Broad Institute Genomics Platform"/>
            <consortium name="The Broad Institute Genome Sequencing Center for Infectious Disease"/>
            <person name="Wu L."/>
            <person name="Ma J."/>
        </authorList>
    </citation>
    <scope>NUCLEOTIDE SEQUENCE [LARGE SCALE GENOMIC DNA]</scope>
    <source>
        <strain evidence="4">JCM 16916</strain>
    </source>
</reference>
<evidence type="ECO:0000256" key="1">
    <source>
        <dbReference type="ARBA" id="ARBA00006484"/>
    </source>
</evidence>